<comment type="caution">
    <text evidence="2">The sequence shown here is derived from an EMBL/GenBank/DDBJ whole genome shotgun (WGS) entry which is preliminary data.</text>
</comment>
<evidence type="ECO:0000256" key="1">
    <source>
        <dbReference type="SAM" id="SignalP"/>
    </source>
</evidence>
<organism evidence="2 3">
    <name type="scientific">Lentinula aff. detonsa</name>
    <dbReference type="NCBI Taxonomy" id="2804958"/>
    <lineage>
        <taxon>Eukaryota</taxon>
        <taxon>Fungi</taxon>
        <taxon>Dikarya</taxon>
        <taxon>Basidiomycota</taxon>
        <taxon>Agaricomycotina</taxon>
        <taxon>Agaricomycetes</taxon>
        <taxon>Agaricomycetidae</taxon>
        <taxon>Agaricales</taxon>
        <taxon>Marasmiineae</taxon>
        <taxon>Omphalotaceae</taxon>
        <taxon>Lentinula</taxon>
    </lineage>
</organism>
<dbReference type="Proteomes" id="UP001163798">
    <property type="component" value="Unassembled WGS sequence"/>
</dbReference>
<accession>A0AA38NKI9</accession>
<evidence type="ECO:0000313" key="3">
    <source>
        <dbReference type="Proteomes" id="UP001163798"/>
    </source>
</evidence>
<feature type="signal peptide" evidence="1">
    <location>
        <begin position="1"/>
        <end position="18"/>
    </location>
</feature>
<keyword evidence="1" id="KW-0732">Signal</keyword>
<dbReference type="EMBL" id="MU793464">
    <property type="protein sequence ID" value="KAJ3782614.1"/>
    <property type="molecule type" value="Genomic_DNA"/>
</dbReference>
<keyword evidence="3" id="KW-1185">Reference proteome</keyword>
<feature type="chain" id="PRO_5041460251" evidence="1">
    <location>
        <begin position="19"/>
        <end position="138"/>
    </location>
</feature>
<evidence type="ECO:0000313" key="2">
    <source>
        <dbReference type="EMBL" id="KAJ3782614.1"/>
    </source>
</evidence>
<sequence length="138" mass="15974">MLLARFQMLLSRFVVCSSRACQSAAFRIFGREVISNYQLLLCEQLRSTQSFLTFTFASSNLTMCRRRHVRNIYLKCGHAVNLPEQEVSCENEHCKFSPFHPNVCPNCTKTCWQYHQYPEQYSPQINSFCPACQAAGCR</sequence>
<protein>
    <submittedName>
        <fullName evidence="2">Uncharacterized protein</fullName>
    </submittedName>
</protein>
<dbReference type="AlphaFoldDB" id="A0AA38NKI9"/>
<proteinExistence type="predicted"/>
<reference evidence="2" key="1">
    <citation type="submission" date="2022-08" db="EMBL/GenBank/DDBJ databases">
        <authorList>
            <consortium name="DOE Joint Genome Institute"/>
            <person name="Min B."/>
            <person name="Riley R."/>
            <person name="Sierra-Patev S."/>
            <person name="Naranjo-Ortiz M."/>
            <person name="Looney B."/>
            <person name="Konkel Z."/>
            <person name="Slot J.C."/>
            <person name="Sakamoto Y."/>
            <person name="Steenwyk J.L."/>
            <person name="Rokas A."/>
            <person name="Carro J."/>
            <person name="Camarero S."/>
            <person name="Ferreira P."/>
            <person name="Molpeceres G."/>
            <person name="Ruiz-Duenas F.J."/>
            <person name="Serrano A."/>
            <person name="Henrissat B."/>
            <person name="Drula E."/>
            <person name="Hughes K.W."/>
            <person name="Mata J.L."/>
            <person name="Ishikawa N.K."/>
            <person name="Vargas-Isla R."/>
            <person name="Ushijima S."/>
            <person name="Smith C.A."/>
            <person name="Ahrendt S."/>
            <person name="Andreopoulos W."/>
            <person name="He G."/>
            <person name="Labutti K."/>
            <person name="Lipzen A."/>
            <person name="Ng V."/>
            <person name="Sandor L."/>
            <person name="Barry K."/>
            <person name="Martinez A.T."/>
            <person name="Xiao Y."/>
            <person name="Gibbons J.G."/>
            <person name="Terashima K."/>
            <person name="Hibbett D.S."/>
            <person name="Grigoriev I.V."/>
        </authorList>
    </citation>
    <scope>NUCLEOTIDE SEQUENCE</scope>
    <source>
        <strain evidence="2">TFB10291</strain>
    </source>
</reference>
<gene>
    <name evidence="2" type="ORF">GGU10DRAFT_363256</name>
</gene>
<name>A0AA38NKI9_9AGAR</name>